<dbReference type="PANTHER" id="PTHR15228:SF25">
    <property type="entry name" value="F-BAR DOMAIN-CONTAINING PROTEIN"/>
    <property type="match status" value="1"/>
</dbReference>
<feature type="region of interest" description="Disordered" evidence="2">
    <location>
        <begin position="273"/>
        <end position="310"/>
    </location>
</feature>
<evidence type="ECO:0000259" key="3">
    <source>
        <dbReference type="PROSITE" id="PS50238"/>
    </source>
</evidence>
<feature type="domain" description="Rho-GAP" evidence="3">
    <location>
        <begin position="532"/>
        <end position="724"/>
    </location>
</feature>
<proteinExistence type="predicted"/>
<dbReference type="InterPro" id="IPR051025">
    <property type="entry name" value="RhoGAP"/>
</dbReference>
<dbReference type="Gene3D" id="1.20.1270.60">
    <property type="entry name" value="Arfaptin homology (AH) domain/BAR domain"/>
    <property type="match status" value="1"/>
</dbReference>
<accession>A0ABY8EKD7</accession>
<dbReference type="InterPro" id="IPR000198">
    <property type="entry name" value="RhoGAP_dom"/>
</dbReference>
<dbReference type="Proteomes" id="UP000818624">
    <property type="component" value="Chromosome 1"/>
</dbReference>
<gene>
    <name evidence="4" type="ORF">GLX27_000686</name>
</gene>
<name>A0ABY8EKD7_MALFU</name>
<feature type="compositionally biased region" description="Gly residues" evidence="2">
    <location>
        <begin position="1"/>
        <end position="10"/>
    </location>
</feature>
<dbReference type="Gene3D" id="1.10.555.10">
    <property type="entry name" value="Rho GTPase activation protein"/>
    <property type="match status" value="1"/>
</dbReference>
<organism evidence="4 5">
    <name type="scientific">Malassezia furfur</name>
    <name type="common">Pityriasis versicolor infection agent</name>
    <name type="synonym">Pityrosporum furfur</name>
    <dbReference type="NCBI Taxonomy" id="55194"/>
    <lineage>
        <taxon>Eukaryota</taxon>
        <taxon>Fungi</taxon>
        <taxon>Dikarya</taxon>
        <taxon>Basidiomycota</taxon>
        <taxon>Ustilaginomycotina</taxon>
        <taxon>Malasseziomycetes</taxon>
        <taxon>Malasseziales</taxon>
        <taxon>Malasseziaceae</taxon>
        <taxon>Malassezia</taxon>
    </lineage>
</organism>
<evidence type="ECO:0000313" key="5">
    <source>
        <dbReference type="Proteomes" id="UP000818624"/>
    </source>
</evidence>
<dbReference type="SUPFAM" id="SSF48350">
    <property type="entry name" value="GTPase activation domain, GAP"/>
    <property type="match status" value="1"/>
</dbReference>
<keyword evidence="1" id="KW-0343">GTPase activation</keyword>
<dbReference type="InterPro" id="IPR008936">
    <property type="entry name" value="Rho_GTPase_activation_prot"/>
</dbReference>
<dbReference type="PANTHER" id="PTHR15228">
    <property type="entry name" value="SPERMATHECAL PHYSIOLOGY VARIANT"/>
    <property type="match status" value="1"/>
</dbReference>
<sequence length="782" mass="87691">MVSGESGGGRARGHFRPSVGRGFNHADDERVGVAVRTDPVTALSTMERDGKGAFSAHGAAPGALITPNELANVLLEAFKTLLAESDSYVSYFEQRYRLEEEHLRGLKTMLEKQRDLDLRINHKLAVTPGLLPDVNSLSGLRNAWGDMRLSEMWAIDVRLQTLLEWKKTTLQPVVQFRDSQERIRRRVKDDLRACVGDYDEMRLTTLPRIRRTYEKRCEELEFYRHQQRAIEEQRMLLATAAQEPRTPTEAYAAESIRAVPEPNVPVDRAHATTPNVLSPNPETHGGYFGATNSPGGVASPSGAAGSSQPRSNFLDGLRKKDAWDGAPKRLNALFTRMLDVSTERSVGDAPALNAPAPVHDAPAAAVPAAVPDAVPHATSQKSQQVLAVKQAKAKRDVDEADKAYRKAIFDLETLRIRLNKTLAAAATSILEWRKELAAVMHRACVKQVRDAMAIRASIDSVHKQDEQIALHMLDRLDAEQRMCEDWLPSTRSLVPEQRVQYVNYWHGPYKDLIFGTGLVDYAFSHGEAATPSTMTDSGLIVPAVRPPLIVTKCIQFMEQPRCLQTPGIYRLSAKYSRVQELTSWIEQDEARFQFDTDREEPVMVASILKLYLRQLPEPVMPMRWEERVRYTHEREEHIRNGFTFFKSRIRRMPPIHQATLRALLIHLSHVAAYAEKNKMTVANLAVIFSPVVLSETGHDTTSLAAATEEDRTMEDLIVYCAEIFSMPAARDSPLPPVPLDTEKPVLRPGRRQVVSWDSNATQHDHAYATVDYSSETQTGHAL</sequence>
<dbReference type="EMBL" id="CP046234">
    <property type="protein sequence ID" value="WFD46058.1"/>
    <property type="molecule type" value="Genomic_DNA"/>
</dbReference>
<feature type="region of interest" description="Disordered" evidence="2">
    <location>
        <begin position="1"/>
        <end position="21"/>
    </location>
</feature>
<reference evidence="4 5" key="1">
    <citation type="journal article" date="2020" name="Elife">
        <title>Loss of centromere function drives karyotype evolution in closely related Malassezia species.</title>
        <authorList>
            <person name="Sankaranarayanan S.R."/>
            <person name="Ianiri G."/>
            <person name="Coelho M.A."/>
            <person name="Reza M.H."/>
            <person name="Thimmappa B.C."/>
            <person name="Ganguly P."/>
            <person name="Vadnala R.N."/>
            <person name="Sun S."/>
            <person name="Siddharthan R."/>
            <person name="Tellgren-Roth C."/>
            <person name="Dawson T.L."/>
            <person name="Heitman J."/>
            <person name="Sanyal K."/>
        </authorList>
    </citation>
    <scope>NUCLEOTIDE SEQUENCE [LARGE SCALE GENOMIC DNA]</scope>
    <source>
        <strain evidence="4">CBS14141</strain>
    </source>
</reference>
<dbReference type="InterPro" id="IPR027267">
    <property type="entry name" value="AH/BAR_dom_sf"/>
</dbReference>
<protein>
    <recommendedName>
        <fullName evidence="3">Rho-GAP domain-containing protein</fullName>
    </recommendedName>
</protein>
<evidence type="ECO:0000313" key="4">
    <source>
        <dbReference type="EMBL" id="WFD46058.1"/>
    </source>
</evidence>
<keyword evidence="5" id="KW-1185">Reference proteome</keyword>
<dbReference type="PROSITE" id="PS50238">
    <property type="entry name" value="RHOGAP"/>
    <property type="match status" value="1"/>
</dbReference>
<dbReference type="SMART" id="SM00324">
    <property type="entry name" value="RhoGAP"/>
    <property type="match status" value="1"/>
</dbReference>
<evidence type="ECO:0000256" key="2">
    <source>
        <dbReference type="SAM" id="MobiDB-lite"/>
    </source>
</evidence>
<evidence type="ECO:0000256" key="1">
    <source>
        <dbReference type="ARBA" id="ARBA00022468"/>
    </source>
</evidence>
<feature type="compositionally biased region" description="Low complexity" evidence="2">
    <location>
        <begin position="293"/>
        <end position="310"/>
    </location>
</feature>
<dbReference type="Pfam" id="PF00620">
    <property type="entry name" value="RhoGAP"/>
    <property type="match status" value="1"/>
</dbReference>
<dbReference type="SUPFAM" id="SSF103657">
    <property type="entry name" value="BAR/IMD domain-like"/>
    <property type="match status" value="1"/>
</dbReference>